<evidence type="ECO:0000256" key="6">
    <source>
        <dbReference type="SAM" id="SignalP"/>
    </source>
</evidence>
<dbReference type="GO" id="GO:0009055">
    <property type="term" value="F:electron transfer activity"/>
    <property type="evidence" value="ECO:0007669"/>
    <property type="project" value="InterPro"/>
</dbReference>
<sequence>MRRTLAIGLTLLALTAGNANAVVYYSKEEAFQLAFGEGATVETKPLFLSDAQTAQIEQLAQAKLESQLYTFYVGKRGEQVLGYAAIETHTVRSHPETLLLVLSPAGELEKVEVLAFHEPPEYQPPQRWYNLLLKKPLEAMRLGNGIDAISGATLSTRSAVDSARKVLAVYRTALAGNPH</sequence>
<dbReference type="AlphaFoldDB" id="A0A8D4VSI8"/>
<evidence type="ECO:0000313" key="8">
    <source>
        <dbReference type="EMBL" id="BBL71734.1"/>
    </source>
</evidence>
<protein>
    <submittedName>
        <fullName evidence="8">FMN-binding protein</fullName>
    </submittedName>
</protein>
<dbReference type="GO" id="GO:0010181">
    <property type="term" value="F:FMN binding"/>
    <property type="evidence" value="ECO:0007669"/>
    <property type="project" value="InterPro"/>
</dbReference>
<evidence type="ECO:0000313" key="9">
    <source>
        <dbReference type="Proteomes" id="UP000824988"/>
    </source>
</evidence>
<dbReference type="KEGG" id="moz:MoryE10_23400"/>
<dbReference type="EMBL" id="AP019782">
    <property type="protein sequence ID" value="BBL71734.1"/>
    <property type="molecule type" value="Genomic_DNA"/>
</dbReference>
<evidence type="ECO:0000256" key="2">
    <source>
        <dbReference type="ARBA" id="ARBA00022553"/>
    </source>
</evidence>
<keyword evidence="9" id="KW-1185">Reference proteome</keyword>
<evidence type="ECO:0000256" key="3">
    <source>
        <dbReference type="ARBA" id="ARBA00022630"/>
    </source>
</evidence>
<dbReference type="Pfam" id="PF04205">
    <property type="entry name" value="FMN_bind"/>
    <property type="match status" value="1"/>
</dbReference>
<evidence type="ECO:0000256" key="5">
    <source>
        <dbReference type="ARBA" id="ARBA00022982"/>
    </source>
</evidence>
<feature type="signal peptide" evidence="6">
    <location>
        <begin position="1"/>
        <end position="21"/>
    </location>
</feature>
<dbReference type="InterPro" id="IPR007329">
    <property type="entry name" value="FMN-bd"/>
</dbReference>
<keyword evidence="3" id="KW-0285">Flavoprotein</keyword>
<dbReference type="RefSeq" id="WP_221047132.1">
    <property type="nucleotide sequence ID" value="NZ_AP019782.1"/>
</dbReference>
<keyword evidence="2" id="KW-0597">Phosphoprotein</keyword>
<dbReference type="PANTHER" id="PTHR36118">
    <property type="entry name" value="ION-TRANSLOCATING OXIDOREDUCTASE COMPLEX SUBUNIT G"/>
    <property type="match status" value="1"/>
</dbReference>
<dbReference type="Proteomes" id="UP000824988">
    <property type="component" value="Chromosome"/>
</dbReference>
<accession>A0A8D4VSI8</accession>
<name>A0A8D4VSI8_9GAMM</name>
<dbReference type="GO" id="GO:0022900">
    <property type="term" value="P:electron transport chain"/>
    <property type="evidence" value="ECO:0007669"/>
    <property type="project" value="InterPro"/>
</dbReference>
<keyword evidence="5" id="KW-0249">Electron transport</keyword>
<dbReference type="InterPro" id="IPR010209">
    <property type="entry name" value="Ion_transpt_RnfG/RsxG"/>
</dbReference>
<gene>
    <name evidence="8" type="ORF">MoryE10_23400</name>
</gene>
<feature type="chain" id="PRO_5034583079" evidence="6">
    <location>
        <begin position="22"/>
        <end position="179"/>
    </location>
</feature>
<keyword evidence="6" id="KW-0732">Signal</keyword>
<reference evidence="8" key="1">
    <citation type="submission" date="2019-06" db="EMBL/GenBank/DDBJ databases">
        <title>Complete genome sequence of Methylogaea oryzae strain JCM16910.</title>
        <authorList>
            <person name="Asakawa S."/>
        </authorList>
    </citation>
    <scope>NUCLEOTIDE SEQUENCE</scope>
    <source>
        <strain evidence="8">E10</strain>
    </source>
</reference>
<keyword evidence="1" id="KW-0813">Transport</keyword>
<evidence type="ECO:0000256" key="4">
    <source>
        <dbReference type="ARBA" id="ARBA00022643"/>
    </source>
</evidence>
<proteinExistence type="predicted"/>
<organism evidence="8 9">
    <name type="scientific">Methylogaea oryzae</name>
    <dbReference type="NCBI Taxonomy" id="1295382"/>
    <lineage>
        <taxon>Bacteria</taxon>
        <taxon>Pseudomonadati</taxon>
        <taxon>Pseudomonadota</taxon>
        <taxon>Gammaproteobacteria</taxon>
        <taxon>Methylococcales</taxon>
        <taxon>Methylococcaceae</taxon>
        <taxon>Methylogaea</taxon>
    </lineage>
</organism>
<feature type="domain" description="FMN-binding" evidence="7">
    <location>
        <begin position="82"/>
        <end position="170"/>
    </location>
</feature>
<dbReference type="PANTHER" id="PTHR36118:SF1">
    <property type="entry name" value="ION-TRANSLOCATING OXIDOREDUCTASE COMPLEX SUBUNIT G"/>
    <property type="match status" value="1"/>
</dbReference>
<keyword evidence="4" id="KW-0288">FMN</keyword>
<dbReference type="SMART" id="SM00900">
    <property type="entry name" value="FMN_bind"/>
    <property type="match status" value="1"/>
</dbReference>
<evidence type="ECO:0000259" key="7">
    <source>
        <dbReference type="SMART" id="SM00900"/>
    </source>
</evidence>
<dbReference type="GO" id="GO:0005886">
    <property type="term" value="C:plasma membrane"/>
    <property type="evidence" value="ECO:0007669"/>
    <property type="project" value="InterPro"/>
</dbReference>
<evidence type="ECO:0000256" key="1">
    <source>
        <dbReference type="ARBA" id="ARBA00022448"/>
    </source>
</evidence>